<organism evidence="2 3">
    <name type="scientific">Streptomyces acidicola</name>
    <dbReference type="NCBI Taxonomy" id="2596892"/>
    <lineage>
        <taxon>Bacteria</taxon>
        <taxon>Bacillati</taxon>
        <taxon>Actinomycetota</taxon>
        <taxon>Actinomycetes</taxon>
        <taxon>Kitasatosporales</taxon>
        <taxon>Streptomycetaceae</taxon>
        <taxon>Streptomyces</taxon>
    </lineage>
</organism>
<sequence>MRKYQKAAVIVAMLSSVSFLGAGVGHAADGDAKVKIDNKQNQSCEQNESKQGLINIDDVNVNLAILGIANQDNSERESLTCTQLNNLK</sequence>
<dbReference type="AlphaFoldDB" id="A0A5N8WQW4"/>
<dbReference type="EMBL" id="VMNX01000031">
    <property type="protein sequence ID" value="MPY49216.1"/>
    <property type="molecule type" value="Genomic_DNA"/>
</dbReference>
<keyword evidence="1" id="KW-0732">Signal</keyword>
<protein>
    <recommendedName>
        <fullName evidence="4">RdlA protein</fullName>
    </recommendedName>
</protein>
<feature type="chain" id="PRO_5024400037" description="RdlA protein" evidence="1">
    <location>
        <begin position="28"/>
        <end position="88"/>
    </location>
</feature>
<feature type="signal peptide" evidence="1">
    <location>
        <begin position="1"/>
        <end position="27"/>
    </location>
</feature>
<name>A0A5N8WQW4_9ACTN</name>
<accession>A0A5N8WQW4</accession>
<evidence type="ECO:0000313" key="2">
    <source>
        <dbReference type="EMBL" id="MPY49216.1"/>
    </source>
</evidence>
<evidence type="ECO:0000256" key="1">
    <source>
        <dbReference type="SAM" id="SignalP"/>
    </source>
</evidence>
<evidence type="ECO:0000313" key="3">
    <source>
        <dbReference type="Proteomes" id="UP000373149"/>
    </source>
</evidence>
<comment type="caution">
    <text evidence="2">The sequence shown here is derived from an EMBL/GenBank/DDBJ whole genome shotgun (WGS) entry which is preliminary data.</text>
</comment>
<dbReference type="Proteomes" id="UP000373149">
    <property type="component" value="Unassembled WGS sequence"/>
</dbReference>
<reference evidence="2 3" key="1">
    <citation type="submission" date="2019-09" db="EMBL/GenBank/DDBJ databases">
        <authorList>
            <person name="Duangmal K."/>
            <person name="Teo W.F.A."/>
            <person name="Lipun K."/>
        </authorList>
    </citation>
    <scope>NUCLEOTIDE SEQUENCE [LARGE SCALE GENOMIC DNA]</scope>
    <source>
        <strain evidence="2 3">K1PN6</strain>
    </source>
</reference>
<proteinExistence type="predicted"/>
<gene>
    <name evidence="2" type="ORF">FPZ41_11765</name>
</gene>
<keyword evidence="3" id="KW-1185">Reference proteome</keyword>
<dbReference type="RefSeq" id="WP_152861779.1">
    <property type="nucleotide sequence ID" value="NZ_VMNX01000031.1"/>
</dbReference>
<evidence type="ECO:0008006" key="4">
    <source>
        <dbReference type="Google" id="ProtNLM"/>
    </source>
</evidence>